<organism evidence="2 3">
    <name type="scientific">Cognatiluteimonas sedimenti</name>
    <dbReference type="NCBI Taxonomy" id="2927791"/>
    <lineage>
        <taxon>Bacteria</taxon>
        <taxon>Pseudomonadati</taxon>
        <taxon>Pseudomonadota</taxon>
        <taxon>Gammaproteobacteria</taxon>
        <taxon>Lysobacterales</taxon>
        <taxon>Lysobacteraceae</taxon>
        <taxon>Cognatiluteimonas</taxon>
    </lineage>
</organism>
<reference evidence="2 3" key="1">
    <citation type="submission" date="2022-03" db="EMBL/GenBank/DDBJ databases">
        <title>Luteimonas soily sp. nov., a novel bacterium isolated from the soil.</title>
        <authorList>
            <person name="Zhang X."/>
        </authorList>
    </citation>
    <scope>NUCLEOTIDE SEQUENCE [LARGE SCALE GENOMIC DNA]</scope>
    <source>
        <strain evidence="2 3">50</strain>
    </source>
</reference>
<evidence type="ECO:0000256" key="1">
    <source>
        <dbReference type="SAM" id="MobiDB-lite"/>
    </source>
</evidence>
<sequence length="64" mass="7249">MTTPLRSVTYSRHPAAPRPQPASPARRAVYRQRDLGVGYGNSSGYASERRYARDWNGQPHFRCA</sequence>
<dbReference type="Proteomes" id="UP001165423">
    <property type="component" value="Unassembled WGS sequence"/>
</dbReference>
<name>A0ABT0A5H7_9GAMM</name>
<evidence type="ECO:0000313" key="3">
    <source>
        <dbReference type="Proteomes" id="UP001165423"/>
    </source>
</evidence>
<protein>
    <submittedName>
        <fullName evidence="2">Uncharacterized protein</fullName>
    </submittedName>
</protein>
<evidence type="ECO:0000313" key="2">
    <source>
        <dbReference type="EMBL" id="MCJ0826229.1"/>
    </source>
</evidence>
<feature type="region of interest" description="Disordered" evidence="1">
    <location>
        <begin position="1"/>
        <end position="28"/>
    </location>
</feature>
<gene>
    <name evidence="2" type="ORF">MQC88_09760</name>
</gene>
<comment type="caution">
    <text evidence="2">The sequence shown here is derived from an EMBL/GenBank/DDBJ whole genome shotgun (WGS) entry which is preliminary data.</text>
</comment>
<dbReference type="EMBL" id="JALGCL010000003">
    <property type="protein sequence ID" value="MCJ0826229.1"/>
    <property type="molecule type" value="Genomic_DNA"/>
</dbReference>
<proteinExistence type="predicted"/>
<keyword evidence="3" id="KW-1185">Reference proteome</keyword>
<accession>A0ABT0A5H7</accession>
<feature type="compositionally biased region" description="Polar residues" evidence="1">
    <location>
        <begin position="1"/>
        <end position="10"/>
    </location>
</feature>
<dbReference type="RefSeq" id="WP_243321505.1">
    <property type="nucleotide sequence ID" value="NZ_JALGCL010000003.1"/>
</dbReference>